<feature type="transmembrane region" description="Helical" evidence="1">
    <location>
        <begin position="6"/>
        <end position="27"/>
    </location>
</feature>
<dbReference type="EMBL" id="BAABHB010000002">
    <property type="protein sequence ID" value="GAA4398910.1"/>
    <property type="molecule type" value="Genomic_DNA"/>
</dbReference>
<sequence>MSTAIVVSAAIVVSVDIIEVVSVVVVVSVDSDLFDWQAVARAIIDRTKKADFTMLFMIGGD</sequence>
<evidence type="ECO:0000313" key="2">
    <source>
        <dbReference type="EMBL" id="GAA4398910.1"/>
    </source>
</evidence>
<keyword evidence="3" id="KW-1185">Reference proteome</keyword>
<protein>
    <submittedName>
        <fullName evidence="2">Uncharacterized protein</fullName>
    </submittedName>
</protein>
<organism evidence="2 3">
    <name type="scientific">Nibrella viscosa</name>
    <dbReference type="NCBI Taxonomy" id="1084524"/>
    <lineage>
        <taxon>Bacteria</taxon>
        <taxon>Pseudomonadati</taxon>
        <taxon>Bacteroidota</taxon>
        <taxon>Cytophagia</taxon>
        <taxon>Cytophagales</taxon>
        <taxon>Spirosomataceae</taxon>
        <taxon>Nibrella</taxon>
    </lineage>
</organism>
<keyword evidence="1" id="KW-1133">Transmembrane helix</keyword>
<keyword evidence="1" id="KW-0812">Transmembrane</keyword>
<dbReference type="Proteomes" id="UP001500936">
    <property type="component" value="Unassembled WGS sequence"/>
</dbReference>
<proteinExistence type="predicted"/>
<accession>A0ABP8K0I3</accession>
<comment type="caution">
    <text evidence="2">The sequence shown here is derived from an EMBL/GenBank/DDBJ whole genome shotgun (WGS) entry which is preliminary data.</text>
</comment>
<gene>
    <name evidence="2" type="ORF">GCM10023187_10040</name>
</gene>
<name>A0ABP8K0I3_9BACT</name>
<evidence type="ECO:0000256" key="1">
    <source>
        <dbReference type="SAM" id="Phobius"/>
    </source>
</evidence>
<reference evidence="3" key="1">
    <citation type="journal article" date="2019" name="Int. J. Syst. Evol. Microbiol.">
        <title>The Global Catalogue of Microorganisms (GCM) 10K type strain sequencing project: providing services to taxonomists for standard genome sequencing and annotation.</title>
        <authorList>
            <consortium name="The Broad Institute Genomics Platform"/>
            <consortium name="The Broad Institute Genome Sequencing Center for Infectious Disease"/>
            <person name="Wu L."/>
            <person name="Ma J."/>
        </authorList>
    </citation>
    <scope>NUCLEOTIDE SEQUENCE [LARGE SCALE GENOMIC DNA]</scope>
    <source>
        <strain evidence="3">JCM 17925</strain>
    </source>
</reference>
<keyword evidence="1" id="KW-0472">Membrane</keyword>
<evidence type="ECO:0000313" key="3">
    <source>
        <dbReference type="Proteomes" id="UP001500936"/>
    </source>
</evidence>